<protein>
    <submittedName>
        <fullName evidence="1">Uncharacterized protein</fullName>
    </submittedName>
</protein>
<accession>A0A426YLR0</accession>
<proteinExistence type="predicted"/>
<gene>
    <name evidence="1" type="ORF">B296_00018173</name>
</gene>
<name>A0A426YLR0_ENSVE</name>
<sequence>MAAVPHLPKEESTATTHISTHLRLIVLLYGIPRVTCLTLSSIHLDSLVSSMSSVFLWSRARVPCSFPATDTQRDAAPPSLVLASARLKTAPSASSARTTAFPRA</sequence>
<reference evidence="1 2" key="1">
    <citation type="journal article" date="2014" name="Agronomy (Basel)">
        <title>A Draft Genome Sequence for Ensete ventricosum, the Drought-Tolerant Tree Against Hunger.</title>
        <authorList>
            <person name="Harrison J."/>
            <person name="Moore K.A."/>
            <person name="Paszkiewicz K."/>
            <person name="Jones T."/>
            <person name="Grant M."/>
            <person name="Ambacheew D."/>
            <person name="Muzemil S."/>
            <person name="Studholme D.J."/>
        </authorList>
    </citation>
    <scope>NUCLEOTIDE SEQUENCE [LARGE SCALE GENOMIC DNA]</scope>
</reference>
<comment type="caution">
    <text evidence="1">The sequence shown here is derived from an EMBL/GenBank/DDBJ whole genome shotgun (WGS) entry which is preliminary data.</text>
</comment>
<dbReference type="Proteomes" id="UP000287651">
    <property type="component" value="Unassembled WGS sequence"/>
</dbReference>
<dbReference type="EMBL" id="AMZH03011554">
    <property type="protein sequence ID" value="RRT52654.1"/>
    <property type="molecule type" value="Genomic_DNA"/>
</dbReference>
<evidence type="ECO:0000313" key="1">
    <source>
        <dbReference type="EMBL" id="RRT52654.1"/>
    </source>
</evidence>
<evidence type="ECO:0000313" key="2">
    <source>
        <dbReference type="Proteomes" id="UP000287651"/>
    </source>
</evidence>
<dbReference type="AlphaFoldDB" id="A0A426YLR0"/>
<organism evidence="1 2">
    <name type="scientific">Ensete ventricosum</name>
    <name type="common">Abyssinian banana</name>
    <name type="synonym">Musa ensete</name>
    <dbReference type="NCBI Taxonomy" id="4639"/>
    <lineage>
        <taxon>Eukaryota</taxon>
        <taxon>Viridiplantae</taxon>
        <taxon>Streptophyta</taxon>
        <taxon>Embryophyta</taxon>
        <taxon>Tracheophyta</taxon>
        <taxon>Spermatophyta</taxon>
        <taxon>Magnoliopsida</taxon>
        <taxon>Liliopsida</taxon>
        <taxon>Zingiberales</taxon>
        <taxon>Musaceae</taxon>
        <taxon>Ensete</taxon>
    </lineage>
</organism>